<dbReference type="Proteomes" id="UP000219453">
    <property type="component" value="Unassembled WGS sequence"/>
</dbReference>
<dbReference type="RefSeq" id="WP_097007252.1">
    <property type="nucleotide sequence ID" value="NZ_OBEJ01000001.1"/>
</dbReference>
<organism evidence="3 4">
    <name type="scientific">Natronoarchaeum philippinense</name>
    <dbReference type="NCBI Taxonomy" id="558529"/>
    <lineage>
        <taxon>Archaea</taxon>
        <taxon>Methanobacteriati</taxon>
        <taxon>Methanobacteriota</taxon>
        <taxon>Stenosarchaea group</taxon>
        <taxon>Halobacteria</taxon>
        <taxon>Halobacteriales</taxon>
        <taxon>Natronoarchaeaceae</taxon>
    </lineage>
</organism>
<keyword evidence="1" id="KW-1133">Transmembrane helix</keyword>
<dbReference type="Pfam" id="PF26514">
    <property type="entry name" value="DUF8173"/>
    <property type="match status" value="1"/>
</dbReference>
<accession>A0A285N0Z8</accession>
<gene>
    <name evidence="3" type="ORF">SAMN06269185_0193</name>
</gene>
<evidence type="ECO:0000313" key="4">
    <source>
        <dbReference type="Proteomes" id="UP000219453"/>
    </source>
</evidence>
<feature type="transmembrane region" description="Helical" evidence="1">
    <location>
        <begin position="64"/>
        <end position="86"/>
    </location>
</feature>
<keyword evidence="4" id="KW-1185">Reference proteome</keyword>
<evidence type="ECO:0000313" key="3">
    <source>
        <dbReference type="EMBL" id="SNZ03110.1"/>
    </source>
</evidence>
<dbReference type="InterPro" id="IPR058486">
    <property type="entry name" value="DUF8173"/>
</dbReference>
<reference evidence="3 4" key="1">
    <citation type="submission" date="2017-09" db="EMBL/GenBank/DDBJ databases">
        <authorList>
            <person name="Ehlers B."/>
            <person name="Leendertz F.H."/>
        </authorList>
    </citation>
    <scope>NUCLEOTIDE SEQUENCE [LARGE SCALE GENOMIC DNA]</scope>
    <source>
        <strain evidence="3 4">DSM 27208</strain>
    </source>
</reference>
<feature type="transmembrane region" description="Helical" evidence="1">
    <location>
        <begin position="20"/>
        <end position="44"/>
    </location>
</feature>
<feature type="domain" description="DUF8173" evidence="2">
    <location>
        <begin position="21"/>
        <end position="162"/>
    </location>
</feature>
<proteinExistence type="predicted"/>
<dbReference type="OrthoDB" id="253466at2157"/>
<protein>
    <recommendedName>
        <fullName evidence="2">DUF8173 domain-containing protein</fullName>
    </recommendedName>
</protein>
<feature type="transmembrane region" description="Helical" evidence="1">
    <location>
        <begin position="92"/>
        <end position="113"/>
    </location>
</feature>
<evidence type="ECO:0000256" key="1">
    <source>
        <dbReference type="SAM" id="Phobius"/>
    </source>
</evidence>
<dbReference type="EMBL" id="OBEJ01000001">
    <property type="protein sequence ID" value="SNZ03110.1"/>
    <property type="molecule type" value="Genomic_DNA"/>
</dbReference>
<sequence length="165" mass="16801">MLSTLLLLQSDVNISVGSPISGVLGGAVTAFLTTLVVGAIVLAIRPEYVRQTAASFLDDLVGSLVYGVIGLVGVACITFLLVITLIGIPLAVLFVLLAYLLWAVGAAIAFFAIGERLVDRPDEPLVALAVGAGINGALVLTGIGSIVALCIGAGGFGAVVRRWLE</sequence>
<keyword evidence="1" id="KW-0472">Membrane</keyword>
<keyword evidence="1" id="KW-0812">Transmembrane</keyword>
<evidence type="ECO:0000259" key="2">
    <source>
        <dbReference type="Pfam" id="PF26514"/>
    </source>
</evidence>
<dbReference type="AlphaFoldDB" id="A0A285N0Z8"/>
<name>A0A285N0Z8_NATPI</name>
<feature type="transmembrane region" description="Helical" evidence="1">
    <location>
        <begin position="125"/>
        <end position="158"/>
    </location>
</feature>